<dbReference type="EMBL" id="BSDR01000001">
    <property type="protein sequence ID" value="GLI34920.1"/>
    <property type="molecule type" value="Genomic_DNA"/>
</dbReference>
<accession>A0A9W6L934</accession>
<reference evidence="5" key="1">
    <citation type="submission" date="2022-12" db="EMBL/GenBank/DDBJ databases">
        <title>Reference genome sequencing for broad-spectrum identification of bacterial and archaeal isolates by mass spectrometry.</title>
        <authorList>
            <person name="Sekiguchi Y."/>
            <person name="Tourlousse D.M."/>
        </authorList>
    </citation>
    <scope>NUCLEOTIDE SEQUENCE</scope>
    <source>
        <strain evidence="5">ASRB1</strain>
    </source>
</reference>
<dbReference type="RefSeq" id="WP_281794392.1">
    <property type="nucleotide sequence ID" value="NZ_BSDR01000001.1"/>
</dbReference>
<dbReference type="GO" id="GO:0051536">
    <property type="term" value="F:iron-sulfur cluster binding"/>
    <property type="evidence" value="ECO:0007669"/>
    <property type="project" value="UniProtKB-KW"/>
</dbReference>
<keyword evidence="3" id="KW-0411">Iron-sulfur</keyword>
<keyword evidence="2" id="KW-0408">Iron</keyword>
<evidence type="ECO:0000313" key="5">
    <source>
        <dbReference type="EMBL" id="GLI34920.1"/>
    </source>
</evidence>
<dbReference type="AlphaFoldDB" id="A0A9W6L934"/>
<dbReference type="InterPro" id="IPR017900">
    <property type="entry name" value="4Fe4S_Fe_S_CS"/>
</dbReference>
<comment type="caution">
    <text evidence="5">The sequence shown here is derived from an EMBL/GenBank/DDBJ whole genome shotgun (WGS) entry which is preliminary data.</text>
</comment>
<dbReference type="Pfam" id="PF00037">
    <property type="entry name" value="Fer4"/>
    <property type="match status" value="1"/>
</dbReference>
<keyword evidence="6" id="KW-1185">Reference proteome</keyword>
<dbReference type="Proteomes" id="UP001144372">
    <property type="component" value="Unassembled WGS sequence"/>
</dbReference>
<dbReference type="InterPro" id="IPR017896">
    <property type="entry name" value="4Fe4S_Fe-S-bd"/>
</dbReference>
<evidence type="ECO:0000256" key="1">
    <source>
        <dbReference type="ARBA" id="ARBA00022723"/>
    </source>
</evidence>
<evidence type="ECO:0000313" key="6">
    <source>
        <dbReference type="Proteomes" id="UP001144372"/>
    </source>
</evidence>
<gene>
    <name evidence="5" type="ORF">DAMNIGENAA_23530</name>
</gene>
<proteinExistence type="predicted"/>
<dbReference type="SUPFAM" id="SSF46548">
    <property type="entry name" value="alpha-helical ferredoxin"/>
    <property type="match status" value="1"/>
</dbReference>
<evidence type="ECO:0000256" key="2">
    <source>
        <dbReference type="ARBA" id="ARBA00023004"/>
    </source>
</evidence>
<dbReference type="Gene3D" id="3.30.70.3270">
    <property type="match status" value="1"/>
</dbReference>
<sequence length="265" mass="29823">MKQKVIDRVKELLGEGKIQGFLGLREQNGHIQPHLFTKPEELEDLSLGDKNKPGDARYPLNMMLIHLAQSYPDATFAVLVRGCDERGLIELYKWNQLQEERVIPIGIACGAELAQACSCSKPYPDQCVAGEKTEGVAGNPRVQEIDSMTVEDRFRYWMAQFDRCIKCYGCRNICPMCFCKECSLEEPELIQKGELPTENPIFHLTRAIHMIGRCIDCGLCEEACPADIPLRTLYKKVADIIAVDTGFRVGENRHEKCPMNVLGAS</sequence>
<name>A0A9W6L934_9BACT</name>
<dbReference type="PROSITE" id="PS00198">
    <property type="entry name" value="4FE4S_FER_1"/>
    <property type="match status" value="1"/>
</dbReference>
<evidence type="ECO:0000259" key="4">
    <source>
        <dbReference type="PROSITE" id="PS51379"/>
    </source>
</evidence>
<organism evidence="5 6">
    <name type="scientific">Desulforhabdus amnigena</name>
    <dbReference type="NCBI Taxonomy" id="40218"/>
    <lineage>
        <taxon>Bacteria</taxon>
        <taxon>Pseudomonadati</taxon>
        <taxon>Thermodesulfobacteriota</taxon>
        <taxon>Syntrophobacteria</taxon>
        <taxon>Syntrophobacterales</taxon>
        <taxon>Syntrophobacteraceae</taxon>
        <taxon>Desulforhabdus</taxon>
    </lineage>
</organism>
<dbReference type="PROSITE" id="PS51379">
    <property type="entry name" value="4FE4S_FER_2"/>
    <property type="match status" value="1"/>
</dbReference>
<keyword evidence="1" id="KW-0479">Metal-binding</keyword>
<protein>
    <submittedName>
        <fullName evidence="5">4Fe-4S ferredoxin</fullName>
    </submittedName>
</protein>
<feature type="domain" description="4Fe-4S ferredoxin-type" evidence="4">
    <location>
        <begin position="205"/>
        <end position="234"/>
    </location>
</feature>
<evidence type="ECO:0000256" key="3">
    <source>
        <dbReference type="ARBA" id="ARBA00023014"/>
    </source>
</evidence>
<dbReference type="GO" id="GO:0046872">
    <property type="term" value="F:metal ion binding"/>
    <property type="evidence" value="ECO:0007669"/>
    <property type="project" value="UniProtKB-KW"/>
</dbReference>